<sequence>MSSLAADHPSLGPLGSRTSSPGDNGRINEPGQSLSGLLSLPNELLQAIAAYLIPGVPDTTRFTLRPNGSWAKKDAYDQWWEWKESHLHLQSLIETCRRLAAVAGPYRYHSIVLHSGSSVVRLFRQLVDHPEAKGWIYNLSCVANLLDEDVVIDARQEWALQMRRGFRLPSDLFVRPIARRPVHPAFARPSNTEQGIALTLFNRIVGYANNLDDFLLAYPDDMGATMDESLEELLWFPPMRPGTKVVESNAPTMDPSLFPSTSALQRLSSLRLYCHLQGGLQTFRDHTYTQKFVTHVIVQLPALTGLRSLEICCDAPGTWSPLLSVDYPQLPSVEDVKLYGSRIHEPELVALCRRLPRLRTLVVHFEEWADDELDRWRLPGGRTLDQTLLERADTLQHLELVTLVEDGHYLTRGDERPRKRENHRLTCFPKLYNLHHLTVDFRGLFGTLGIFDQDDGERLRHLLPDSLRSFTLVCEWGTERDHMPVYLANLEMIFLGIRLLCSSRTPKLDSICLAMHEWPLEKSCKYRTKFRRSLDDVRRRCRRAGIQFSTQELLPAYRDEDDAMLDGGDEDDDLDEDGDDEDDSDGQGQDQEQTVRNEEEGHEDEELEEDSEYYFSGDGGDGFEDLERAARKPATFEAFLEQLGPNHGHDDDELFFAYVEDRWDEYLF</sequence>
<comment type="caution">
    <text evidence="2">The sequence shown here is derived from an EMBL/GenBank/DDBJ whole genome shotgun (WGS) entry which is preliminary data.</text>
</comment>
<name>A0A420YMK4_9PEZI</name>
<organism evidence="2 3">
    <name type="scientific">Coniochaeta pulveracea</name>
    <dbReference type="NCBI Taxonomy" id="177199"/>
    <lineage>
        <taxon>Eukaryota</taxon>
        <taxon>Fungi</taxon>
        <taxon>Dikarya</taxon>
        <taxon>Ascomycota</taxon>
        <taxon>Pezizomycotina</taxon>
        <taxon>Sordariomycetes</taxon>
        <taxon>Sordariomycetidae</taxon>
        <taxon>Coniochaetales</taxon>
        <taxon>Coniochaetaceae</taxon>
        <taxon>Coniochaeta</taxon>
    </lineage>
</organism>
<gene>
    <name evidence="2" type="ORF">DL546_003673</name>
</gene>
<reference evidence="2 3" key="1">
    <citation type="submission" date="2018-08" db="EMBL/GenBank/DDBJ databases">
        <title>Draft genome of the lignicolous fungus Coniochaeta pulveracea.</title>
        <authorList>
            <person name="Borstlap C.J."/>
            <person name="De Witt R.N."/>
            <person name="Botha A."/>
            <person name="Volschenk H."/>
        </authorList>
    </citation>
    <scope>NUCLEOTIDE SEQUENCE [LARGE SCALE GENOMIC DNA]</scope>
    <source>
        <strain evidence="2 3">CAB683</strain>
    </source>
</reference>
<dbReference type="EMBL" id="QVQW01000002">
    <property type="protein sequence ID" value="RKU49071.1"/>
    <property type="molecule type" value="Genomic_DNA"/>
</dbReference>
<feature type="region of interest" description="Disordered" evidence="1">
    <location>
        <begin position="1"/>
        <end position="32"/>
    </location>
</feature>
<accession>A0A420YMK4</accession>
<protein>
    <submittedName>
        <fullName evidence="2">Uncharacterized protein</fullName>
    </submittedName>
</protein>
<evidence type="ECO:0000313" key="3">
    <source>
        <dbReference type="Proteomes" id="UP000275385"/>
    </source>
</evidence>
<dbReference type="Proteomes" id="UP000275385">
    <property type="component" value="Unassembled WGS sequence"/>
</dbReference>
<dbReference type="OrthoDB" id="5209615at2759"/>
<evidence type="ECO:0000256" key="1">
    <source>
        <dbReference type="SAM" id="MobiDB-lite"/>
    </source>
</evidence>
<proteinExistence type="predicted"/>
<feature type="region of interest" description="Disordered" evidence="1">
    <location>
        <begin position="557"/>
        <end position="628"/>
    </location>
</feature>
<dbReference type="AlphaFoldDB" id="A0A420YMK4"/>
<evidence type="ECO:0000313" key="2">
    <source>
        <dbReference type="EMBL" id="RKU49071.1"/>
    </source>
</evidence>
<keyword evidence="3" id="KW-1185">Reference proteome</keyword>
<feature type="compositionally biased region" description="Acidic residues" evidence="1">
    <location>
        <begin position="559"/>
        <end position="585"/>
    </location>
</feature>
<feature type="compositionally biased region" description="Acidic residues" evidence="1">
    <location>
        <begin position="600"/>
        <end position="612"/>
    </location>
</feature>